<dbReference type="AlphaFoldDB" id="T1D9A5"/>
<reference evidence="1" key="2">
    <citation type="journal article" date="2014" name="ISME J.">
        <title>Microbial stratification in low pH oxic and suboxic macroscopic growths along an acid mine drainage.</title>
        <authorList>
            <person name="Mendez-Garcia C."/>
            <person name="Mesa V."/>
            <person name="Sprenger R.R."/>
            <person name="Richter M."/>
            <person name="Diez M.S."/>
            <person name="Solano J."/>
            <person name="Bargiela R."/>
            <person name="Golyshina O.V."/>
            <person name="Manteca A."/>
            <person name="Ramos J.L."/>
            <person name="Gallego J.R."/>
            <person name="Llorente I."/>
            <person name="Martins Dos Santos V.A."/>
            <person name="Jensen O.N."/>
            <person name="Pelaez A.I."/>
            <person name="Sanchez J."/>
            <person name="Ferrer M."/>
        </authorList>
    </citation>
    <scope>NUCLEOTIDE SEQUENCE</scope>
</reference>
<name>T1D9A5_9ZZZZ</name>
<feature type="non-terminal residue" evidence="1">
    <location>
        <position position="1"/>
    </location>
</feature>
<gene>
    <name evidence="1" type="ORF">B1A_02088</name>
</gene>
<protein>
    <submittedName>
        <fullName evidence="1">Uncharacterized protein</fullName>
    </submittedName>
</protein>
<accession>T1D9A5</accession>
<reference evidence="1" key="1">
    <citation type="submission" date="2013-08" db="EMBL/GenBank/DDBJ databases">
        <authorList>
            <person name="Mendez C."/>
            <person name="Richter M."/>
            <person name="Ferrer M."/>
            <person name="Sanchez J."/>
        </authorList>
    </citation>
    <scope>NUCLEOTIDE SEQUENCE</scope>
</reference>
<dbReference type="EMBL" id="AUZX01001562">
    <property type="protein sequence ID" value="EQD78775.1"/>
    <property type="molecule type" value="Genomic_DNA"/>
</dbReference>
<organism evidence="1">
    <name type="scientific">mine drainage metagenome</name>
    <dbReference type="NCBI Taxonomy" id="410659"/>
    <lineage>
        <taxon>unclassified sequences</taxon>
        <taxon>metagenomes</taxon>
        <taxon>ecological metagenomes</taxon>
    </lineage>
</organism>
<proteinExistence type="predicted"/>
<comment type="caution">
    <text evidence="1">The sequence shown here is derived from an EMBL/GenBank/DDBJ whole genome shotgun (WGS) entry which is preliminary data.</text>
</comment>
<evidence type="ECO:0000313" key="1">
    <source>
        <dbReference type="EMBL" id="EQD78775.1"/>
    </source>
</evidence>
<sequence>GMRSWKEGERTFYEISGPEVEQWQINQGVYQSVEQGIEGIVRRIENGGPVIELLRDHRNERHGIWGSRRATASRTSR</sequence>